<proteinExistence type="predicted"/>
<evidence type="ECO:0000313" key="2">
    <source>
        <dbReference type="Proteomes" id="UP000199286"/>
    </source>
</evidence>
<dbReference type="RefSeq" id="WP_089881221.1">
    <property type="nucleotide sequence ID" value="NZ_FNPF01000004.1"/>
</dbReference>
<dbReference type="STRING" id="321339.SAMN05444340_104135"/>
<sequence>MFEVGDVVRFHSSTVGKPKYHLCVGYDEHGGPRLAFLFVNSETGYRGDCVFEDGEIPGLPESRTSESIVSFTNITRIGEDKLKLFKAEKVGKISGDVAGVLAAFARDTKVLTAPEKRFVVAALESLF</sequence>
<gene>
    <name evidence="1" type="ORF">SAMN05444340_104135</name>
</gene>
<name>A0A1H3HS82_9RHOB</name>
<dbReference type="AlphaFoldDB" id="A0A1H3HS82"/>
<accession>A0A1H3HS82</accession>
<reference evidence="1 2" key="1">
    <citation type="submission" date="2016-10" db="EMBL/GenBank/DDBJ databases">
        <authorList>
            <person name="de Groot N.N."/>
        </authorList>
    </citation>
    <scope>NUCLEOTIDE SEQUENCE [LARGE SCALE GENOMIC DNA]</scope>
    <source>
        <strain evidence="1 2">DSM 26880</strain>
    </source>
</reference>
<protein>
    <submittedName>
        <fullName evidence="1">Uncharacterized protein</fullName>
    </submittedName>
</protein>
<dbReference type="Proteomes" id="UP000199286">
    <property type="component" value="Unassembled WGS sequence"/>
</dbReference>
<keyword evidence="2" id="KW-1185">Reference proteome</keyword>
<organism evidence="1 2">
    <name type="scientific">Citreimonas salinaria</name>
    <dbReference type="NCBI Taxonomy" id="321339"/>
    <lineage>
        <taxon>Bacteria</taxon>
        <taxon>Pseudomonadati</taxon>
        <taxon>Pseudomonadota</taxon>
        <taxon>Alphaproteobacteria</taxon>
        <taxon>Rhodobacterales</taxon>
        <taxon>Roseobacteraceae</taxon>
        <taxon>Citreimonas</taxon>
    </lineage>
</organism>
<evidence type="ECO:0000313" key="1">
    <source>
        <dbReference type="EMBL" id="SDY18333.1"/>
    </source>
</evidence>
<dbReference type="EMBL" id="FNPF01000004">
    <property type="protein sequence ID" value="SDY18333.1"/>
    <property type="molecule type" value="Genomic_DNA"/>
</dbReference>
<dbReference type="OrthoDB" id="7859479at2"/>